<feature type="binding site" evidence="13">
    <location>
        <begin position="8"/>
        <end position="13"/>
    </location>
    <ligand>
        <name>NAD(+)</name>
        <dbReference type="ChEBI" id="CHEBI:57540"/>
    </ligand>
</feature>
<name>A0A1I6JH56_9SPHN</name>
<feature type="binding site" evidence="13">
    <location>
        <begin position="105"/>
        <end position="108"/>
    </location>
    <ligand>
        <name>NAD(+)</name>
        <dbReference type="ChEBI" id="CHEBI:57540"/>
    </ligand>
</feature>
<feature type="active site" description="Proton donor" evidence="13">
    <location>
        <position position="142"/>
    </location>
</feature>
<evidence type="ECO:0000256" key="3">
    <source>
        <dbReference type="ARBA" id="ARBA00022605"/>
    </source>
</evidence>
<dbReference type="InterPro" id="IPR022663">
    <property type="entry name" value="DapB_C"/>
</dbReference>
<keyword evidence="4 13" id="KW-0521">NADP</keyword>
<comment type="catalytic activity">
    <reaction evidence="12 13">
        <text>(S)-2,3,4,5-tetrahydrodipicolinate + NAD(+) + H2O = (2S,4S)-4-hydroxy-2,3,4,5-tetrahydrodipicolinate + NADH + H(+)</text>
        <dbReference type="Rhea" id="RHEA:35323"/>
        <dbReference type="ChEBI" id="CHEBI:15377"/>
        <dbReference type="ChEBI" id="CHEBI:15378"/>
        <dbReference type="ChEBI" id="CHEBI:16845"/>
        <dbReference type="ChEBI" id="CHEBI:57540"/>
        <dbReference type="ChEBI" id="CHEBI:57945"/>
        <dbReference type="ChEBI" id="CHEBI:67139"/>
        <dbReference type="EC" id="1.17.1.8"/>
    </reaction>
</comment>
<dbReference type="Gene3D" id="3.40.50.720">
    <property type="entry name" value="NAD(P)-binding Rossmann-like Domain"/>
    <property type="match status" value="1"/>
</dbReference>
<comment type="subunit">
    <text evidence="13">Homotetramer.</text>
</comment>
<dbReference type="GO" id="GO:0008839">
    <property type="term" value="F:4-hydroxy-tetrahydrodipicolinate reductase"/>
    <property type="evidence" value="ECO:0007669"/>
    <property type="project" value="UniProtKB-UniRule"/>
</dbReference>
<comment type="subcellular location">
    <subcellularLocation>
        <location evidence="13">Cytoplasm</location>
    </subcellularLocation>
</comment>
<feature type="binding site" evidence="13">
    <location>
        <position position="33"/>
    </location>
    <ligand>
        <name>NAD(+)</name>
        <dbReference type="ChEBI" id="CHEBI:57540"/>
    </ligand>
</feature>
<accession>A0A1I6JH56</accession>
<evidence type="ECO:0000259" key="14">
    <source>
        <dbReference type="Pfam" id="PF01113"/>
    </source>
</evidence>
<dbReference type="PROSITE" id="PS01298">
    <property type="entry name" value="DAPB"/>
    <property type="match status" value="1"/>
</dbReference>
<keyword evidence="6 13" id="KW-0560">Oxidoreductase</keyword>
<dbReference type="GO" id="GO:0050661">
    <property type="term" value="F:NADP binding"/>
    <property type="evidence" value="ECO:0007669"/>
    <property type="project" value="UniProtKB-UniRule"/>
</dbReference>
<dbReference type="GO" id="GO:0019877">
    <property type="term" value="P:diaminopimelate biosynthetic process"/>
    <property type="evidence" value="ECO:0007669"/>
    <property type="project" value="UniProtKB-UniRule"/>
</dbReference>
<keyword evidence="2 13" id="KW-0963">Cytoplasm</keyword>
<dbReference type="EC" id="1.17.1.8" evidence="10 13"/>
<dbReference type="GO" id="GO:0009089">
    <property type="term" value="P:lysine biosynthetic process via diaminopimelate"/>
    <property type="evidence" value="ECO:0007669"/>
    <property type="project" value="UniProtKB-UniRule"/>
</dbReference>
<dbReference type="STRING" id="1166337.SAMN05192580_0268"/>
<comment type="pathway">
    <text evidence="9 13">Amino-acid biosynthesis; L-lysine biosynthesis via DAP pathway; (S)-tetrahydrodipicolinate from L-aspartate: step 4/4.</text>
</comment>
<feature type="binding site" evidence="13">
    <location>
        <position position="139"/>
    </location>
    <ligand>
        <name>(S)-2,3,4,5-tetrahydrodipicolinate</name>
        <dbReference type="ChEBI" id="CHEBI:16845"/>
    </ligand>
</feature>
<feature type="domain" description="Dihydrodipicolinate reductase N-terminal" evidence="14">
    <location>
        <begin position="3"/>
        <end position="107"/>
    </location>
</feature>
<dbReference type="GO" id="GO:0005829">
    <property type="term" value="C:cytosol"/>
    <property type="evidence" value="ECO:0007669"/>
    <property type="project" value="TreeGrafter"/>
</dbReference>
<dbReference type="HAMAP" id="MF_00102">
    <property type="entry name" value="DapB"/>
    <property type="match status" value="1"/>
</dbReference>
<feature type="binding site" evidence="13">
    <location>
        <begin position="148"/>
        <end position="149"/>
    </location>
    <ligand>
        <name>(S)-2,3,4,5-tetrahydrodipicolinate</name>
        <dbReference type="ChEBI" id="CHEBI:16845"/>
    </ligand>
</feature>
<dbReference type="InterPro" id="IPR022664">
    <property type="entry name" value="DapB_N_CS"/>
</dbReference>
<keyword evidence="8 13" id="KW-0457">Lysine biosynthesis</keyword>
<proteinExistence type="inferred from homology"/>
<dbReference type="InterPro" id="IPR000846">
    <property type="entry name" value="DapB_N"/>
</dbReference>
<organism evidence="16 17">
    <name type="scientific">Sphingomonas jatrophae</name>
    <dbReference type="NCBI Taxonomy" id="1166337"/>
    <lineage>
        <taxon>Bacteria</taxon>
        <taxon>Pseudomonadati</taxon>
        <taxon>Pseudomonadota</taxon>
        <taxon>Alphaproteobacteria</taxon>
        <taxon>Sphingomonadales</taxon>
        <taxon>Sphingomonadaceae</taxon>
        <taxon>Sphingomonas</taxon>
    </lineage>
</organism>
<dbReference type="PANTHER" id="PTHR20836:SF0">
    <property type="entry name" value="4-HYDROXY-TETRAHYDRODIPICOLINATE REDUCTASE 1, CHLOROPLASTIC-RELATED"/>
    <property type="match status" value="1"/>
</dbReference>
<dbReference type="RefSeq" id="WP_093309585.1">
    <property type="nucleotide sequence ID" value="NZ_FOZG01000001.1"/>
</dbReference>
<dbReference type="AlphaFoldDB" id="A0A1I6JH56"/>
<keyword evidence="5 13" id="KW-0220">Diaminopimelate biosynthesis</keyword>
<dbReference type="EMBL" id="FOZG01000001">
    <property type="protein sequence ID" value="SFR78306.1"/>
    <property type="molecule type" value="Genomic_DNA"/>
</dbReference>
<reference evidence="16 17" key="1">
    <citation type="submission" date="2016-10" db="EMBL/GenBank/DDBJ databases">
        <authorList>
            <person name="de Groot N.N."/>
        </authorList>
    </citation>
    <scope>NUCLEOTIDE SEQUENCE [LARGE SCALE GENOMIC DNA]</scope>
    <source>
        <strain evidence="16 17">S5-249</strain>
    </source>
</reference>
<evidence type="ECO:0000256" key="11">
    <source>
        <dbReference type="ARBA" id="ARBA00049080"/>
    </source>
</evidence>
<keyword evidence="7 13" id="KW-0520">NAD</keyword>
<dbReference type="SUPFAM" id="SSF51735">
    <property type="entry name" value="NAD(P)-binding Rossmann-fold domains"/>
    <property type="match status" value="1"/>
</dbReference>
<comment type="function">
    <text evidence="13">Catalyzes the conversion of 4-hydroxy-tetrahydrodipicolinate (HTPA) to tetrahydrodipicolinate.</text>
</comment>
<evidence type="ECO:0000256" key="6">
    <source>
        <dbReference type="ARBA" id="ARBA00023002"/>
    </source>
</evidence>
<evidence type="ECO:0000256" key="2">
    <source>
        <dbReference type="ARBA" id="ARBA00022490"/>
    </source>
</evidence>
<dbReference type="SUPFAM" id="SSF55347">
    <property type="entry name" value="Glyceraldehyde-3-phosphate dehydrogenase-like, C-terminal domain"/>
    <property type="match status" value="1"/>
</dbReference>
<dbReference type="PANTHER" id="PTHR20836">
    <property type="entry name" value="DIHYDRODIPICOLINATE REDUCTASE"/>
    <property type="match status" value="1"/>
</dbReference>
<feature type="binding site" evidence="13">
    <location>
        <position position="34"/>
    </location>
    <ligand>
        <name>NADP(+)</name>
        <dbReference type="ChEBI" id="CHEBI:58349"/>
    </ligand>
</feature>
<evidence type="ECO:0000259" key="15">
    <source>
        <dbReference type="Pfam" id="PF05173"/>
    </source>
</evidence>
<comment type="caution">
    <text evidence="13">Was originally thought to be a dihydrodipicolinate reductase (DHDPR), catalyzing the conversion of dihydrodipicolinate to tetrahydrodipicolinate. However, it was shown in E.coli that the substrate of the enzymatic reaction is not dihydrodipicolinate (DHDP) but in fact (2S,4S)-4-hydroxy-2,3,4,5-tetrahydrodipicolinic acid (HTPA), the product released by the DapA-catalyzed reaction.</text>
</comment>
<gene>
    <name evidence="13" type="primary">dapB</name>
    <name evidence="16" type="ORF">SAMN05192580_0268</name>
</gene>
<evidence type="ECO:0000256" key="13">
    <source>
        <dbReference type="HAMAP-Rule" id="MF_00102"/>
    </source>
</evidence>
<dbReference type="InterPro" id="IPR036291">
    <property type="entry name" value="NAD(P)-bd_dom_sf"/>
</dbReference>
<dbReference type="Gene3D" id="3.30.360.10">
    <property type="entry name" value="Dihydrodipicolinate Reductase, domain 2"/>
    <property type="match status" value="1"/>
</dbReference>
<dbReference type="FunFam" id="3.30.360.10:FF:000004">
    <property type="entry name" value="4-hydroxy-tetrahydrodipicolinate reductase"/>
    <property type="match status" value="1"/>
</dbReference>
<feature type="binding site" evidence="13">
    <location>
        <begin position="81"/>
        <end position="83"/>
    </location>
    <ligand>
        <name>NAD(+)</name>
        <dbReference type="ChEBI" id="CHEBI:57540"/>
    </ligand>
</feature>
<evidence type="ECO:0000256" key="7">
    <source>
        <dbReference type="ARBA" id="ARBA00023027"/>
    </source>
</evidence>
<dbReference type="NCBIfam" id="TIGR00036">
    <property type="entry name" value="dapB"/>
    <property type="match status" value="1"/>
</dbReference>
<feature type="domain" description="Dihydrodipicolinate reductase C-terminal" evidence="15">
    <location>
        <begin position="111"/>
        <end position="243"/>
    </location>
</feature>
<protein>
    <recommendedName>
        <fullName evidence="10 13">4-hydroxy-tetrahydrodipicolinate reductase</fullName>
        <shortName evidence="13">HTPA reductase</shortName>
        <ecNumber evidence="10 13">1.17.1.8</ecNumber>
    </recommendedName>
</protein>
<dbReference type="CDD" id="cd02274">
    <property type="entry name" value="DHDPR_N"/>
    <property type="match status" value="1"/>
</dbReference>
<dbReference type="UniPathway" id="UPA00034">
    <property type="reaction ID" value="UER00018"/>
</dbReference>
<dbReference type="Pfam" id="PF05173">
    <property type="entry name" value="DapB_C"/>
    <property type="match status" value="1"/>
</dbReference>
<evidence type="ECO:0000313" key="17">
    <source>
        <dbReference type="Proteomes" id="UP000198824"/>
    </source>
</evidence>
<keyword evidence="17" id="KW-1185">Reference proteome</keyword>
<comment type="catalytic activity">
    <reaction evidence="11 13">
        <text>(S)-2,3,4,5-tetrahydrodipicolinate + NADP(+) + H2O = (2S,4S)-4-hydroxy-2,3,4,5-tetrahydrodipicolinate + NADPH + H(+)</text>
        <dbReference type="Rhea" id="RHEA:35331"/>
        <dbReference type="ChEBI" id="CHEBI:15377"/>
        <dbReference type="ChEBI" id="CHEBI:15378"/>
        <dbReference type="ChEBI" id="CHEBI:16845"/>
        <dbReference type="ChEBI" id="CHEBI:57783"/>
        <dbReference type="ChEBI" id="CHEBI:58349"/>
        <dbReference type="ChEBI" id="CHEBI:67139"/>
        <dbReference type="EC" id="1.17.1.8"/>
    </reaction>
</comment>
<dbReference type="OrthoDB" id="9790352at2"/>
<dbReference type="Pfam" id="PF01113">
    <property type="entry name" value="DapB_N"/>
    <property type="match status" value="1"/>
</dbReference>
<dbReference type="GO" id="GO:0016726">
    <property type="term" value="F:oxidoreductase activity, acting on CH or CH2 groups, NAD or NADP as acceptor"/>
    <property type="evidence" value="ECO:0007669"/>
    <property type="project" value="UniProtKB-UniRule"/>
</dbReference>
<evidence type="ECO:0000256" key="12">
    <source>
        <dbReference type="ARBA" id="ARBA00049396"/>
    </source>
</evidence>
<evidence type="ECO:0000256" key="5">
    <source>
        <dbReference type="ARBA" id="ARBA00022915"/>
    </source>
</evidence>
<evidence type="ECO:0000256" key="1">
    <source>
        <dbReference type="ARBA" id="ARBA00006642"/>
    </source>
</evidence>
<evidence type="ECO:0000313" key="16">
    <source>
        <dbReference type="EMBL" id="SFR78306.1"/>
    </source>
</evidence>
<keyword evidence="3 13" id="KW-0028">Amino-acid biosynthesis</keyword>
<evidence type="ECO:0000256" key="8">
    <source>
        <dbReference type="ARBA" id="ARBA00023154"/>
    </source>
</evidence>
<comment type="similarity">
    <text evidence="1 13">Belongs to the DapB family.</text>
</comment>
<dbReference type="InterPro" id="IPR023940">
    <property type="entry name" value="DHDPR_bac"/>
</dbReference>
<sequence>MTRIGLLGAAGRMGRAIADAAPTAGATIAGGVDRDGVVIGSHEDALALARDCDVLVDFSAPSALAGHLEAARTANRPIVIGTTGLAAEHHALIDEAAADIPILQAANTSLGVNLLARLVQQAAQALGEDWDIEVVEMHHRHKVDAPSGTALLLGQAAAGGRGIDLADVTTERTGLRTPGSIGFAALRGGSVAGDHMVVLATEGERIELGHRAENRGIFARGAVRAALWLAGRPAGRYTMGDVLGL</sequence>
<evidence type="ECO:0000256" key="10">
    <source>
        <dbReference type="ARBA" id="ARBA00038983"/>
    </source>
</evidence>
<evidence type="ECO:0000256" key="9">
    <source>
        <dbReference type="ARBA" id="ARBA00037922"/>
    </source>
</evidence>
<evidence type="ECO:0000256" key="4">
    <source>
        <dbReference type="ARBA" id="ARBA00022857"/>
    </source>
</evidence>
<dbReference type="Proteomes" id="UP000198824">
    <property type="component" value="Unassembled WGS sequence"/>
</dbReference>
<dbReference type="PIRSF" id="PIRSF000161">
    <property type="entry name" value="DHPR"/>
    <property type="match status" value="1"/>
</dbReference>
<dbReference type="GO" id="GO:0051287">
    <property type="term" value="F:NAD binding"/>
    <property type="evidence" value="ECO:0007669"/>
    <property type="project" value="UniProtKB-UniRule"/>
</dbReference>
<feature type="active site" description="Proton donor/acceptor" evidence="13">
    <location>
        <position position="138"/>
    </location>
</feature>